<dbReference type="OrthoDB" id="9796486at2"/>
<gene>
    <name evidence="2" type="ORF">EMK97_02960</name>
</gene>
<dbReference type="NCBIfam" id="TIGR04025">
    <property type="entry name" value="PPOX_FMN_DR2398"/>
    <property type="match status" value="1"/>
</dbReference>
<dbReference type="KEGG" id="lsd:EMK97_02960"/>
<organism evidence="2 3">
    <name type="scientific">Litorilituus sediminis</name>
    <dbReference type="NCBI Taxonomy" id="718192"/>
    <lineage>
        <taxon>Bacteria</taxon>
        <taxon>Pseudomonadati</taxon>
        <taxon>Pseudomonadota</taxon>
        <taxon>Gammaproteobacteria</taxon>
        <taxon>Alteromonadales</taxon>
        <taxon>Colwelliaceae</taxon>
        <taxon>Litorilituus</taxon>
    </lineage>
</organism>
<proteinExistence type="predicted"/>
<dbReference type="EMBL" id="CP034759">
    <property type="protein sequence ID" value="QBG34772.1"/>
    <property type="molecule type" value="Genomic_DNA"/>
</dbReference>
<dbReference type="SUPFAM" id="SSF50475">
    <property type="entry name" value="FMN-binding split barrel"/>
    <property type="match status" value="1"/>
</dbReference>
<dbReference type="InterPro" id="IPR012349">
    <property type="entry name" value="Split_barrel_FMN-bd"/>
</dbReference>
<sequence>MTYITSEQKLREVFGFAKGRAQAKCLTQLEQHSINFIHLSAFMTISTFDSHGRVDCSPRGGEQGFVKVINDNCFIIPEAKGNNRLDSLVNILRSGRIGCLFLIAGVDETLRINGSARISVDETHLTLFSELKNPPKACIEVQVEEVFLHCAKALMRARLWHKDSQIIRSDFPTMGQILKAQLALEEPVESQQQMLARYQNDL</sequence>
<dbReference type="AlphaFoldDB" id="A0A4P6P5V0"/>
<reference evidence="2 3" key="1">
    <citation type="submission" date="2018-12" db="EMBL/GenBank/DDBJ databases">
        <title>Complete genome of Litorilituus sediminis.</title>
        <authorList>
            <person name="Liu A."/>
            <person name="Rong J."/>
        </authorList>
    </citation>
    <scope>NUCLEOTIDE SEQUENCE [LARGE SCALE GENOMIC DNA]</scope>
    <source>
        <strain evidence="2 3">JCM 17549</strain>
    </source>
</reference>
<dbReference type="Gene3D" id="2.30.110.10">
    <property type="entry name" value="Electron Transport, Fmn-binding Protein, Chain A"/>
    <property type="match status" value="1"/>
</dbReference>
<dbReference type="RefSeq" id="WP_130599302.1">
    <property type="nucleotide sequence ID" value="NZ_CP034759.1"/>
</dbReference>
<keyword evidence="3" id="KW-1185">Reference proteome</keyword>
<evidence type="ECO:0000313" key="2">
    <source>
        <dbReference type="EMBL" id="QBG34772.1"/>
    </source>
</evidence>
<name>A0A4P6P5V0_9GAMM</name>
<accession>A0A4P6P5V0</accession>
<protein>
    <submittedName>
        <fullName evidence="2">Pyridoxamine 5'-phosphate oxidase family protein</fullName>
    </submittedName>
</protein>
<dbReference type="Proteomes" id="UP000290244">
    <property type="component" value="Chromosome"/>
</dbReference>
<evidence type="ECO:0000259" key="1">
    <source>
        <dbReference type="Pfam" id="PF01243"/>
    </source>
</evidence>
<dbReference type="Pfam" id="PF01243">
    <property type="entry name" value="PNPOx_N"/>
    <property type="match status" value="1"/>
</dbReference>
<dbReference type="InterPro" id="IPR011576">
    <property type="entry name" value="Pyridox_Oxase_N"/>
</dbReference>
<dbReference type="InterPro" id="IPR024029">
    <property type="entry name" value="Pyridox_Oxase_FMN-dep"/>
</dbReference>
<dbReference type="PANTHER" id="PTHR42815">
    <property type="entry name" value="FAD-BINDING, PUTATIVE (AFU_ORTHOLOGUE AFUA_6G07600)-RELATED"/>
    <property type="match status" value="1"/>
</dbReference>
<evidence type="ECO:0000313" key="3">
    <source>
        <dbReference type="Proteomes" id="UP000290244"/>
    </source>
</evidence>
<feature type="domain" description="Pyridoxamine 5'-phosphate oxidase N-terminal" evidence="1">
    <location>
        <begin position="35"/>
        <end position="150"/>
    </location>
</feature>
<dbReference type="PANTHER" id="PTHR42815:SF2">
    <property type="entry name" value="FAD-BINDING, PUTATIVE (AFU_ORTHOLOGUE AFUA_6G07600)-RELATED"/>
    <property type="match status" value="1"/>
</dbReference>